<feature type="domain" description="F-box" evidence="2">
    <location>
        <begin position="30"/>
        <end position="66"/>
    </location>
</feature>
<comment type="caution">
    <text evidence="3">The sequence shown here is derived from an EMBL/GenBank/DDBJ whole genome shotgun (WGS) entry which is preliminary data.</text>
</comment>
<evidence type="ECO:0000256" key="1">
    <source>
        <dbReference type="SAM" id="MobiDB-lite"/>
    </source>
</evidence>
<feature type="region of interest" description="Disordered" evidence="1">
    <location>
        <begin position="305"/>
        <end position="327"/>
    </location>
</feature>
<accession>A0A811MT89</accession>
<dbReference type="OrthoDB" id="677290at2759"/>
<dbReference type="CDD" id="cd22160">
    <property type="entry name" value="F-box_AtFBL13-like"/>
    <property type="match status" value="1"/>
</dbReference>
<evidence type="ECO:0000313" key="3">
    <source>
        <dbReference type="EMBL" id="CAD6214661.1"/>
    </source>
</evidence>
<feature type="region of interest" description="Disordered" evidence="1">
    <location>
        <begin position="359"/>
        <end position="424"/>
    </location>
</feature>
<sequence length="511" mass="57552">MAPQLGASAAKKRRVTEEAAAAAAEEGDPILALPEDLQLRILSLLPLKSAIRTGALSTRWRALWARRWPAPSSLDLHLRSGVDDPDRLLGLLHRRGRRHLDRFVLTFHFGEYRRRRLPHRYFGDEDIRRYLDYTAACDAKDLHLDIADHFMSTVSMLRFPAACPRLARLSLLRVGNVTFGYSLRSDAYATLEVVQIHSAHSVDINHLLPACPRLRTLDLRDCEFLDTSDEIYATSPQGRLRSLTVAECNRVTQLYAGMASGLRSFRLSSALLPIYEIAATAQPDDQALPGSSLHLPTGAMHKLSSQALDPSASQPRQPHGPHHLQHCPPEDLCVGSFRISYLFDQAELIAELKGAAAADLPSSSGDTFVGNSLDVAEDDDSEERLSEEDVTEDDEPDKEVSEEEDTESDEPEEELSEEDVTEDELLQEKLVQEYMLKERPFYEDVYEEDILGDVPEEEYFEEDAPEYDLGNLMFVRMMKFKGHYFELRLIILSKCDSAGIQPVHAEIFANF</sequence>
<dbReference type="InterPro" id="IPR053781">
    <property type="entry name" value="F-box_AtFBL13-like"/>
</dbReference>
<dbReference type="InterPro" id="IPR032675">
    <property type="entry name" value="LRR_dom_sf"/>
</dbReference>
<name>A0A811MT89_9POAL</name>
<dbReference type="SUPFAM" id="SSF81383">
    <property type="entry name" value="F-box domain"/>
    <property type="match status" value="1"/>
</dbReference>
<dbReference type="InterPro" id="IPR001810">
    <property type="entry name" value="F-box_dom"/>
</dbReference>
<feature type="compositionally biased region" description="Polar residues" evidence="1">
    <location>
        <begin position="305"/>
        <end position="316"/>
    </location>
</feature>
<evidence type="ECO:0000259" key="2">
    <source>
        <dbReference type="Pfam" id="PF00646"/>
    </source>
</evidence>
<dbReference type="Proteomes" id="UP000604825">
    <property type="component" value="Unassembled WGS sequence"/>
</dbReference>
<reference evidence="3" key="1">
    <citation type="submission" date="2020-10" db="EMBL/GenBank/DDBJ databases">
        <authorList>
            <person name="Han B."/>
            <person name="Lu T."/>
            <person name="Zhao Q."/>
            <person name="Huang X."/>
            <person name="Zhao Y."/>
        </authorList>
    </citation>
    <scope>NUCLEOTIDE SEQUENCE</scope>
</reference>
<feature type="compositionally biased region" description="Acidic residues" evidence="1">
    <location>
        <begin position="375"/>
        <end position="424"/>
    </location>
</feature>
<gene>
    <name evidence="3" type="ORF">NCGR_LOCUS10021</name>
</gene>
<dbReference type="EMBL" id="CAJGYO010000002">
    <property type="protein sequence ID" value="CAD6214661.1"/>
    <property type="molecule type" value="Genomic_DNA"/>
</dbReference>
<keyword evidence="4" id="KW-1185">Reference proteome</keyword>
<dbReference type="InterPro" id="IPR036047">
    <property type="entry name" value="F-box-like_dom_sf"/>
</dbReference>
<dbReference type="PANTHER" id="PTHR34145">
    <property type="entry name" value="OS02G0105600 PROTEIN"/>
    <property type="match status" value="1"/>
</dbReference>
<dbReference type="Gene3D" id="1.20.1280.50">
    <property type="match status" value="1"/>
</dbReference>
<evidence type="ECO:0000313" key="4">
    <source>
        <dbReference type="Proteomes" id="UP000604825"/>
    </source>
</evidence>
<feature type="compositionally biased region" description="Polar residues" evidence="1">
    <location>
        <begin position="361"/>
        <end position="370"/>
    </location>
</feature>
<dbReference type="InterPro" id="IPR053772">
    <property type="entry name" value="At1g61320/At1g61330-like"/>
</dbReference>
<proteinExistence type="predicted"/>
<dbReference type="Gene3D" id="3.80.10.10">
    <property type="entry name" value="Ribonuclease Inhibitor"/>
    <property type="match status" value="1"/>
</dbReference>
<protein>
    <recommendedName>
        <fullName evidence="2">F-box domain-containing protein</fullName>
    </recommendedName>
</protein>
<dbReference type="AlphaFoldDB" id="A0A811MT89"/>
<dbReference type="Pfam" id="PF00646">
    <property type="entry name" value="F-box"/>
    <property type="match status" value="1"/>
</dbReference>
<dbReference type="SUPFAM" id="SSF52047">
    <property type="entry name" value="RNI-like"/>
    <property type="match status" value="1"/>
</dbReference>
<dbReference type="PANTHER" id="PTHR34145:SF65">
    <property type="entry name" value="FBD DOMAIN-CONTAINING PROTEIN"/>
    <property type="match status" value="1"/>
</dbReference>
<organism evidence="3 4">
    <name type="scientific">Miscanthus lutarioriparius</name>
    <dbReference type="NCBI Taxonomy" id="422564"/>
    <lineage>
        <taxon>Eukaryota</taxon>
        <taxon>Viridiplantae</taxon>
        <taxon>Streptophyta</taxon>
        <taxon>Embryophyta</taxon>
        <taxon>Tracheophyta</taxon>
        <taxon>Spermatophyta</taxon>
        <taxon>Magnoliopsida</taxon>
        <taxon>Liliopsida</taxon>
        <taxon>Poales</taxon>
        <taxon>Poaceae</taxon>
        <taxon>PACMAD clade</taxon>
        <taxon>Panicoideae</taxon>
        <taxon>Andropogonodae</taxon>
        <taxon>Andropogoneae</taxon>
        <taxon>Saccharinae</taxon>
        <taxon>Miscanthus</taxon>
    </lineage>
</organism>